<dbReference type="EC" id="3.2.2.20" evidence="8"/>
<feature type="binding site" evidence="9">
    <location>
        <position position="17"/>
    </location>
    <ligand>
        <name>Zn(2+)</name>
        <dbReference type="ChEBI" id="CHEBI:29105"/>
    </ligand>
</feature>
<dbReference type="PANTHER" id="PTHR31116:SF29">
    <property type="entry name" value="DNA GLYCOSYLASE SUPERFAMILY PROTEIN"/>
    <property type="match status" value="1"/>
</dbReference>
<dbReference type="NCBIfam" id="TIGR00624">
    <property type="entry name" value="tag"/>
    <property type="match status" value="1"/>
</dbReference>
<accession>A0A1G7LRV2</accession>
<keyword evidence="11" id="KW-1185">Reference proteome</keyword>
<feature type="binding site" evidence="9">
    <location>
        <position position="4"/>
    </location>
    <ligand>
        <name>Zn(2+)</name>
        <dbReference type="ChEBI" id="CHEBI:29105"/>
    </ligand>
</feature>
<dbReference type="OrthoDB" id="9807664at2"/>
<evidence type="ECO:0000256" key="5">
    <source>
        <dbReference type="ARBA" id="ARBA00023204"/>
    </source>
</evidence>
<feature type="binding site" evidence="9">
    <location>
        <position position="179"/>
    </location>
    <ligand>
        <name>Zn(2+)</name>
        <dbReference type="ChEBI" id="CHEBI:29105"/>
    </ligand>
</feature>
<evidence type="ECO:0000256" key="1">
    <source>
        <dbReference type="ARBA" id="ARBA00022723"/>
    </source>
</evidence>
<dbReference type="SUPFAM" id="SSF48150">
    <property type="entry name" value="DNA-glycosylase"/>
    <property type="match status" value="1"/>
</dbReference>
<comment type="catalytic activity">
    <reaction evidence="6">
        <text>Hydrolysis of alkylated DNA, releasing 3-methyladenine.</text>
        <dbReference type="EC" id="3.2.2.20"/>
    </reaction>
</comment>
<dbReference type="AlphaFoldDB" id="A0A1G7LRV2"/>
<dbReference type="PANTHER" id="PTHR31116">
    <property type="entry name" value="OS04G0501200 PROTEIN"/>
    <property type="match status" value="1"/>
</dbReference>
<evidence type="ECO:0000313" key="10">
    <source>
        <dbReference type="EMBL" id="SDF52278.1"/>
    </source>
</evidence>
<protein>
    <recommendedName>
        <fullName evidence="8">DNA-3-methyladenine glycosylase I</fullName>
        <ecNumber evidence="8">3.2.2.20</ecNumber>
    </recommendedName>
</protein>
<dbReference type="InterPro" id="IPR004597">
    <property type="entry name" value="Tag"/>
</dbReference>
<dbReference type="Gene3D" id="1.10.340.30">
    <property type="entry name" value="Hypothetical protein, domain 2"/>
    <property type="match status" value="1"/>
</dbReference>
<evidence type="ECO:0000256" key="8">
    <source>
        <dbReference type="ARBA" id="ARBA00066766"/>
    </source>
</evidence>
<name>A0A1G7LRV2_9FIRM</name>
<dbReference type="FunFam" id="1.10.340.30:FF:000009">
    <property type="entry name" value="DNA-3-methyladenine glycosylase I"/>
    <property type="match status" value="1"/>
</dbReference>
<gene>
    <name evidence="10" type="ORF">SAMN05660235_01888</name>
</gene>
<evidence type="ECO:0000256" key="7">
    <source>
        <dbReference type="ARBA" id="ARBA00057608"/>
    </source>
</evidence>
<organism evidence="10 11">
    <name type="scientific">Sporolituus thermophilus DSM 23256</name>
    <dbReference type="NCBI Taxonomy" id="1123285"/>
    <lineage>
        <taxon>Bacteria</taxon>
        <taxon>Bacillati</taxon>
        <taxon>Bacillota</taxon>
        <taxon>Negativicutes</taxon>
        <taxon>Selenomonadales</taxon>
        <taxon>Sporomusaceae</taxon>
        <taxon>Sporolituus</taxon>
    </lineage>
</organism>
<dbReference type="RefSeq" id="WP_093690246.1">
    <property type="nucleotide sequence ID" value="NZ_FNBU01000013.1"/>
</dbReference>
<evidence type="ECO:0000256" key="2">
    <source>
        <dbReference type="ARBA" id="ARBA00022763"/>
    </source>
</evidence>
<keyword evidence="1 9" id="KW-0479">Metal-binding</keyword>
<dbReference type="InterPro" id="IPR011257">
    <property type="entry name" value="DNA_glycosylase"/>
</dbReference>
<reference evidence="11" key="1">
    <citation type="submission" date="2016-10" db="EMBL/GenBank/DDBJ databases">
        <authorList>
            <person name="Varghese N."/>
            <person name="Submissions S."/>
        </authorList>
    </citation>
    <scope>NUCLEOTIDE SEQUENCE [LARGE SCALE GENOMIC DNA]</scope>
    <source>
        <strain evidence="11">DSM 23256</strain>
    </source>
</reference>
<feature type="binding site" evidence="9">
    <location>
        <position position="175"/>
    </location>
    <ligand>
        <name>Zn(2+)</name>
        <dbReference type="ChEBI" id="CHEBI:29105"/>
    </ligand>
</feature>
<evidence type="ECO:0000256" key="6">
    <source>
        <dbReference type="ARBA" id="ARBA00052558"/>
    </source>
</evidence>
<dbReference type="GO" id="GO:0008725">
    <property type="term" value="F:DNA-3-methyladenine glycosylase activity"/>
    <property type="evidence" value="ECO:0007669"/>
    <property type="project" value="UniProtKB-EC"/>
</dbReference>
<dbReference type="STRING" id="1123285.SAMN05660235_01888"/>
<dbReference type="Pfam" id="PF03352">
    <property type="entry name" value="Adenine_glyco"/>
    <property type="match status" value="1"/>
</dbReference>
<dbReference type="GO" id="GO:0046872">
    <property type="term" value="F:metal ion binding"/>
    <property type="evidence" value="ECO:0007669"/>
    <property type="project" value="UniProtKB-KW"/>
</dbReference>
<keyword evidence="2" id="KW-0227">DNA damage</keyword>
<keyword evidence="3" id="KW-0378">Hydrolase</keyword>
<dbReference type="EMBL" id="FNBU01000013">
    <property type="protein sequence ID" value="SDF52278.1"/>
    <property type="molecule type" value="Genomic_DNA"/>
</dbReference>
<evidence type="ECO:0000313" key="11">
    <source>
        <dbReference type="Proteomes" id="UP000243333"/>
    </source>
</evidence>
<keyword evidence="5" id="KW-0234">DNA repair</keyword>
<evidence type="ECO:0000256" key="3">
    <source>
        <dbReference type="ARBA" id="ARBA00022801"/>
    </source>
</evidence>
<evidence type="ECO:0000256" key="4">
    <source>
        <dbReference type="ARBA" id="ARBA00022833"/>
    </source>
</evidence>
<proteinExistence type="predicted"/>
<dbReference type="GO" id="GO:0006284">
    <property type="term" value="P:base-excision repair"/>
    <property type="evidence" value="ECO:0007669"/>
    <property type="project" value="InterPro"/>
</dbReference>
<comment type="function">
    <text evidence="7">Hydrolysis of the deoxyribose N-glycosidic bond to excise 3-methyladenine from the damaged DNA polymer formed by alkylation lesions.</text>
</comment>
<dbReference type="Proteomes" id="UP000243333">
    <property type="component" value="Unassembled WGS sequence"/>
</dbReference>
<evidence type="ECO:0000256" key="9">
    <source>
        <dbReference type="PIRSR" id="PIRSR604597-1"/>
    </source>
</evidence>
<dbReference type="InterPro" id="IPR005019">
    <property type="entry name" value="Adenine_glyco"/>
</dbReference>
<sequence length="205" mass="23791">MERCAWVTDDPLYLAYHDQEWGVPVYDDKKLFEMLILEGVQAGLSWLTVLKKRENYRQAFDGFDAAKVAAYDEAKVGELLHNPGLIRNRRKIEATVTNARAFLAVCERFGSFRDYIWQFVGGVPRQNNWGSWREVPAETAESRAMSKDLRQRGFCFVGPTICYAFMQATGMVNDHTTDCFRYHEIRAAVQGRFYHHCLCTYHAER</sequence>
<keyword evidence="4 9" id="KW-0862">Zinc</keyword>